<evidence type="ECO:0000313" key="2">
    <source>
        <dbReference type="Proteomes" id="UP000244223"/>
    </source>
</evidence>
<dbReference type="Gene3D" id="1.20.910.10">
    <property type="entry name" value="Heme oxygenase-like"/>
    <property type="match status" value="1"/>
</dbReference>
<dbReference type="EMBL" id="QAON01000037">
    <property type="protein sequence ID" value="PTQ86564.1"/>
    <property type="molecule type" value="Genomic_DNA"/>
</dbReference>
<dbReference type="SUPFAM" id="SSF48613">
    <property type="entry name" value="Heme oxygenase-like"/>
    <property type="match status" value="1"/>
</dbReference>
<dbReference type="RefSeq" id="WP_107867082.1">
    <property type="nucleotide sequence ID" value="NZ_QAON01000037.1"/>
</dbReference>
<evidence type="ECO:0000313" key="1">
    <source>
        <dbReference type="EMBL" id="PTQ86564.1"/>
    </source>
</evidence>
<protein>
    <recommendedName>
        <fullName evidence="3">Heme oxygenase</fullName>
    </recommendedName>
</protein>
<dbReference type="OrthoDB" id="114943at2"/>
<keyword evidence="2" id="KW-1185">Reference proteome</keyword>
<accession>A0A2T5IRW8</accession>
<reference evidence="1 2" key="1">
    <citation type="submission" date="2018-04" db="EMBL/GenBank/DDBJ databases">
        <title>Genomic Encyclopedia of Archaeal and Bacterial Type Strains, Phase II (KMG-II): from individual species to whole genera.</title>
        <authorList>
            <person name="Goeker M."/>
        </authorList>
    </citation>
    <scope>NUCLEOTIDE SEQUENCE [LARGE SCALE GENOMIC DNA]</scope>
    <source>
        <strain evidence="1 2">DSM 5822</strain>
    </source>
</reference>
<dbReference type="Proteomes" id="UP000244223">
    <property type="component" value="Unassembled WGS sequence"/>
</dbReference>
<name>A0A2T5IRW8_9GAMM</name>
<dbReference type="AlphaFoldDB" id="A0A2T5IRW8"/>
<evidence type="ECO:0008006" key="3">
    <source>
        <dbReference type="Google" id="ProtNLM"/>
    </source>
</evidence>
<proteinExistence type="predicted"/>
<comment type="caution">
    <text evidence="1">The sequence shown here is derived from an EMBL/GenBank/DDBJ whole genome shotgun (WGS) entry which is preliminary data.</text>
</comment>
<sequence>MGFKLLPYSDWLSTDLAHLHEKPLNYHYQTHYVPHTEAEILGCLYVILGSSMGSRRIANALQNHSDTTIQKIDFFTKVAENSSGFKYILNQIELSISNTQQQQDCINAAKSTFTIFIDSFDLVNPLQKIESAVF</sequence>
<organism evidence="1 2">
    <name type="scientific">Agitococcus lubricus</name>
    <dbReference type="NCBI Taxonomy" id="1077255"/>
    <lineage>
        <taxon>Bacteria</taxon>
        <taxon>Pseudomonadati</taxon>
        <taxon>Pseudomonadota</taxon>
        <taxon>Gammaproteobacteria</taxon>
        <taxon>Moraxellales</taxon>
        <taxon>Moraxellaceae</taxon>
        <taxon>Agitococcus</taxon>
    </lineage>
</organism>
<dbReference type="InterPro" id="IPR016084">
    <property type="entry name" value="Haem_Oase-like_multi-hlx"/>
</dbReference>
<gene>
    <name evidence="1" type="ORF">C8N29_1371</name>
</gene>